<dbReference type="RefSeq" id="XP_031087414.1">
    <property type="nucleotide sequence ID" value="XM_031221901.1"/>
</dbReference>
<sequence>MPVPKSLLLLCAKLSLIRFVCAAHLVRAVGDSVSSFRLLRKK</sequence>
<evidence type="ECO:0000313" key="3">
    <source>
        <dbReference type="Proteomes" id="UP000183971"/>
    </source>
</evidence>
<accession>A0A1L7W2J8</accession>
<evidence type="ECO:0000313" key="2">
    <source>
        <dbReference type="EMBL" id="CZR46880.1"/>
    </source>
</evidence>
<dbReference type="EMBL" id="FJOF01000011">
    <property type="protein sequence ID" value="CZR46880.1"/>
    <property type="molecule type" value="Genomic_DNA"/>
</dbReference>
<dbReference type="GeneID" id="42053131"/>
<dbReference type="VEuPathDB" id="FungiDB:FPRO_08254"/>
<comment type="caution">
    <text evidence="2">The sequence shown here is derived from an EMBL/GenBank/DDBJ whole genome shotgun (WGS) entry which is preliminary data.</text>
</comment>
<keyword evidence="3" id="KW-1185">Reference proteome</keyword>
<dbReference type="AlphaFoldDB" id="A0A1L7W2J8"/>
<proteinExistence type="predicted"/>
<feature type="chain" id="PRO_5013086483" evidence="1">
    <location>
        <begin position="23"/>
        <end position="42"/>
    </location>
</feature>
<evidence type="ECO:0000256" key="1">
    <source>
        <dbReference type="SAM" id="SignalP"/>
    </source>
</evidence>
<reference evidence="3" key="1">
    <citation type="journal article" date="2016" name="Genome Biol. Evol.">
        <title>Comparative 'omics' of the Fusarium fujikuroi species complex highlights differences in genetic potential and metabolite synthesis.</title>
        <authorList>
            <person name="Niehaus E.-M."/>
            <person name="Muensterkoetter M."/>
            <person name="Proctor R.H."/>
            <person name="Brown D.W."/>
            <person name="Sharon A."/>
            <person name="Idan Y."/>
            <person name="Oren-Young L."/>
            <person name="Sieber C.M."/>
            <person name="Novak O."/>
            <person name="Pencik A."/>
            <person name="Tarkowska D."/>
            <person name="Hromadova K."/>
            <person name="Freeman S."/>
            <person name="Maymon M."/>
            <person name="Elazar M."/>
            <person name="Youssef S.A."/>
            <person name="El-Shabrawy E.S.M."/>
            <person name="Shalaby A.B.A."/>
            <person name="Houterman P."/>
            <person name="Brock N.L."/>
            <person name="Burkhardt I."/>
            <person name="Tsavkelova E.A."/>
            <person name="Dickschat J.S."/>
            <person name="Galuszka P."/>
            <person name="Gueldener U."/>
            <person name="Tudzynski B."/>
        </authorList>
    </citation>
    <scope>NUCLEOTIDE SEQUENCE [LARGE SCALE GENOMIC DNA]</scope>
    <source>
        <strain evidence="3">ET1</strain>
    </source>
</reference>
<organism evidence="2 3">
    <name type="scientific">Fusarium proliferatum (strain ET1)</name>
    <name type="common">Orchid endophyte fungus</name>
    <dbReference type="NCBI Taxonomy" id="1227346"/>
    <lineage>
        <taxon>Eukaryota</taxon>
        <taxon>Fungi</taxon>
        <taxon>Dikarya</taxon>
        <taxon>Ascomycota</taxon>
        <taxon>Pezizomycotina</taxon>
        <taxon>Sordariomycetes</taxon>
        <taxon>Hypocreomycetidae</taxon>
        <taxon>Hypocreales</taxon>
        <taxon>Nectriaceae</taxon>
        <taxon>Fusarium</taxon>
        <taxon>Fusarium fujikuroi species complex</taxon>
    </lineage>
</organism>
<keyword evidence="1" id="KW-0732">Signal</keyword>
<name>A0A1L7W2J8_FUSPR</name>
<dbReference type="Proteomes" id="UP000183971">
    <property type="component" value="Unassembled WGS sequence"/>
</dbReference>
<feature type="signal peptide" evidence="1">
    <location>
        <begin position="1"/>
        <end position="22"/>
    </location>
</feature>
<gene>
    <name evidence="2" type="ORF">FPRO_08254</name>
</gene>
<protein>
    <submittedName>
        <fullName evidence="2">Uncharacterized protein</fullName>
    </submittedName>
</protein>